<keyword evidence="1" id="KW-0614">Plasmid</keyword>
<keyword evidence="2" id="KW-1185">Reference proteome</keyword>
<geneLocation type="plasmid" evidence="1 2">
    <name>pHS1</name>
</geneLocation>
<proteinExistence type="predicted"/>
<protein>
    <submittedName>
        <fullName evidence="1">Uncharacterized protein</fullName>
    </submittedName>
</protein>
<evidence type="ECO:0000313" key="2">
    <source>
        <dbReference type="Proteomes" id="UP000019028"/>
    </source>
</evidence>
<dbReference type="EMBL" id="CP006570">
    <property type="protein sequence ID" value="AHF79309.1"/>
    <property type="molecule type" value="Genomic_DNA"/>
</dbReference>
<dbReference type="HOGENOM" id="CLU_625417_0_0_6"/>
<name>W0HZX4_9GAMM</name>
<reference evidence="1 2" key="1">
    <citation type="journal article" date="2014" name="Genome Biol. Evol.">
        <title>Genome degeneration and adaptation in a nascent stage of symbiosis.</title>
        <authorList>
            <person name="Oakeson K.F."/>
            <person name="Gil R."/>
            <person name="Clayton A.L."/>
            <person name="Dunn D.M."/>
            <person name="von Niederhausern A.C."/>
            <person name="Hamil C."/>
            <person name="Aoyagi A."/>
            <person name="Duval B."/>
            <person name="Baca A."/>
            <person name="Silva F.J."/>
            <person name="Vallier A."/>
            <person name="Jackson D.G."/>
            <person name="Latorre A."/>
            <person name="Weiss R.B."/>
            <person name="Heddi A."/>
            <person name="Moya A."/>
            <person name="Dale C."/>
        </authorList>
    </citation>
    <scope>NUCLEOTIDE SEQUENCE [LARGE SCALE GENOMIC DNA]</scope>
    <source>
        <strain evidence="1 2">HS1</strain>
        <plasmid evidence="2">Plasmid pHS1</plasmid>
    </source>
</reference>
<evidence type="ECO:0000313" key="1">
    <source>
        <dbReference type="EMBL" id="AHF79309.1"/>
    </source>
</evidence>
<organism evidence="1 2">
    <name type="scientific">Sodalis praecaptivus</name>
    <dbReference type="NCBI Taxonomy" id="1239307"/>
    <lineage>
        <taxon>Bacteria</taxon>
        <taxon>Pseudomonadati</taxon>
        <taxon>Pseudomonadota</taxon>
        <taxon>Gammaproteobacteria</taxon>
        <taxon>Enterobacterales</taxon>
        <taxon>Bruguierivoracaceae</taxon>
        <taxon>Sodalis</taxon>
    </lineage>
</organism>
<sequence>MLRGKISKMKIPNAENTYLPPEGNKLCLESLLTTSTHSLEKTKALAVQTYRAFPMNIDVSTNYCIYVGIISSMSAALQKAMKHNNLAKEDFFKIIEGRELAETESHRDRVKAESKKAFIMSSIASFIPSCIQNLALKTSHGKIAQMNLAEYISVSVKDEVMIFIRKIDLESYNQEIKKAVRSIRRIARVAIRLAVAQIYDRLQVENKHVSTPEGPKVTFEAAGDVDGMNDSVNGKLGKWTSRTPSLTGWQNADIKRNAYLGEAQFSFEYGGSPSEALLSSDSLPGLGQVMTRNITSLDNSALILINKEVDENDIYLHIIQEILLMVESEIGSTDDELFDEVNTVVQKTINEKRNLTSILRLELEECLHKEYHLATSAQSLIGRAVANAQNADDVIKGQNAFKQLMLHRYEKKVLMCRIAHNEKILFLLDNVHKLLQSM</sequence>
<dbReference type="Proteomes" id="UP000019028">
    <property type="component" value="Plasmid pHS1"/>
</dbReference>
<gene>
    <name evidence="1" type="ORF">Sant_P0273</name>
</gene>
<accession>W0HZX4</accession>
<dbReference type="PATRIC" id="fig|1239307.3.peg.4823"/>
<dbReference type="AlphaFoldDB" id="W0HZX4"/>
<dbReference type="KEGG" id="sod:Sant_P0273"/>